<feature type="region of interest" description="Disordered" evidence="1">
    <location>
        <begin position="73"/>
        <end position="123"/>
    </location>
</feature>
<evidence type="ECO:0000313" key="2">
    <source>
        <dbReference type="EMBL" id="MPN29208.1"/>
    </source>
</evidence>
<accession>A0A645GQN6</accession>
<dbReference type="EMBL" id="VSSQ01079782">
    <property type="protein sequence ID" value="MPN29208.1"/>
    <property type="molecule type" value="Genomic_DNA"/>
</dbReference>
<dbReference type="AlphaFoldDB" id="A0A645GQN6"/>
<feature type="compositionally biased region" description="Basic and acidic residues" evidence="1">
    <location>
        <begin position="99"/>
        <end position="114"/>
    </location>
</feature>
<gene>
    <name evidence="2" type="ORF">SDC9_176659</name>
</gene>
<sequence length="123" mass="13280">MSFDDSLDLGELHQPDQHCSHEIKRHDHHVGPIDAQGGHPGGTCESTTNARQFAGCPGQAHGWQQQMNRHNATDHHVAHPEVRGAHHSAGCRSQQCDPGRQEPGDGGAQHHESHACVVEPHGA</sequence>
<evidence type="ECO:0000256" key="1">
    <source>
        <dbReference type="SAM" id="MobiDB-lite"/>
    </source>
</evidence>
<proteinExistence type="predicted"/>
<feature type="region of interest" description="Disordered" evidence="1">
    <location>
        <begin position="1"/>
        <end position="46"/>
    </location>
</feature>
<feature type="compositionally biased region" description="Basic and acidic residues" evidence="1">
    <location>
        <begin position="10"/>
        <end position="31"/>
    </location>
</feature>
<comment type="caution">
    <text evidence="2">The sequence shown here is derived from an EMBL/GenBank/DDBJ whole genome shotgun (WGS) entry which is preliminary data.</text>
</comment>
<organism evidence="2">
    <name type="scientific">bioreactor metagenome</name>
    <dbReference type="NCBI Taxonomy" id="1076179"/>
    <lineage>
        <taxon>unclassified sequences</taxon>
        <taxon>metagenomes</taxon>
        <taxon>ecological metagenomes</taxon>
    </lineage>
</organism>
<feature type="compositionally biased region" description="Basic and acidic residues" evidence="1">
    <location>
        <begin position="73"/>
        <end position="84"/>
    </location>
</feature>
<name>A0A645GQN6_9ZZZZ</name>
<reference evidence="2" key="1">
    <citation type="submission" date="2019-08" db="EMBL/GenBank/DDBJ databases">
        <authorList>
            <person name="Kucharzyk K."/>
            <person name="Murdoch R.W."/>
            <person name="Higgins S."/>
            <person name="Loffler F."/>
        </authorList>
    </citation>
    <scope>NUCLEOTIDE SEQUENCE</scope>
</reference>
<protein>
    <submittedName>
        <fullName evidence="2">Uncharacterized protein</fullName>
    </submittedName>
</protein>